<protein>
    <submittedName>
        <fullName evidence="3">Peptidase</fullName>
    </submittedName>
</protein>
<dbReference type="SUPFAM" id="SSF55920">
    <property type="entry name" value="Creatinase/aminopeptidase"/>
    <property type="match status" value="1"/>
</dbReference>
<reference evidence="4" key="2">
    <citation type="journal article" date="2001" name="Science">
        <title>The composite genome of the legume symbiont Sinorhizobium meliloti.</title>
        <authorList>
            <person name="Galibert F."/>
            <person name="Finan T.M."/>
            <person name="Long S.R."/>
            <person name="Puehler A."/>
            <person name="Abola P."/>
            <person name="Ampe F."/>
            <person name="Barloy-Hubler F."/>
            <person name="Barnett M.J."/>
            <person name="Becker A."/>
            <person name="Boistard P."/>
            <person name="Bothe G."/>
            <person name="Boutry M."/>
            <person name="Bowser L."/>
            <person name="Buhrmester J."/>
            <person name="Cadieu E."/>
            <person name="Capela D."/>
            <person name="Chain P."/>
            <person name="Cowie A."/>
            <person name="Davis R.W."/>
            <person name="Dreano S."/>
            <person name="Federspiel N.A."/>
            <person name="Fisher R.F."/>
            <person name="Gloux S."/>
            <person name="Godrie T."/>
            <person name="Goffeau A."/>
            <person name="Golding B."/>
            <person name="Gouzy J."/>
            <person name="Gurjal M."/>
            <person name="Hernandez-Lucas I."/>
            <person name="Hong A."/>
            <person name="Huizar L."/>
            <person name="Hyman R.W."/>
            <person name="Jones T."/>
            <person name="Kahn D."/>
            <person name="Kahn M.L."/>
            <person name="Kalman S."/>
            <person name="Keating D.H."/>
            <person name="Kiss E."/>
            <person name="Komp C."/>
            <person name="Lelaure V."/>
            <person name="Masuy D."/>
            <person name="Palm C."/>
            <person name="Peck M.C."/>
            <person name="Pohl T.M."/>
            <person name="Portetelle D."/>
            <person name="Purnelle B."/>
            <person name="Ramsperger U."/>
            <person name="Surzycki R."/>
            <person name="Thebault P."/>
            <person name="Vandenbol M."/>
            <person name="Vorhoelter F.J."/>
            <person name="Weidner S."/>
            <person name="Wells D.H."/>
            <person name="Wong K."/>
            <person name="Yeh K.-C."/>
            <person name="Batut J."/>
        </authorList>
    </citation>
    <scope>NUCLEOTIDE SEQUENCE [LARGE SCALE GENOMIC DNA]</scope>
    <source>
        <strain evidence="4">1021</strain>
        <plasmid evidence="4">Plasmid pSymA</plasmid>
    </source>
</reference>
<dbReference type="RefSeq" id="WP_010967702.1">
    <property type="nucleotide sequence ID" value="NC_003037.1"/>
</dbReference>
<keyword evidence="4" id="KW-1185">Reference proteome</keyword>
<feature type="domain" description="Peptidase M24" evidence="1">
    <location>
        <begin position="171"/>
        <end position="376"/>
    </location>
</feature>
<sequence length="420" mass="45730">MDISPRQTLAAGPPFDAAKLDRLMEEAGIDVLLATSKHNTQYLLGGYKFIFFAAMDAIGHSRYLPIVVYEKGSPDHSAYIGNRMEGGEHQNNPFWTPAVHTATWGTLDAAALAVEHLRKIGKAGARVGIEPSFLPADARDLFASRLDGARFVDATHTLERLRSIKTPQELEKLKVASELITDSMLATIAAAREGSTKGEIIERLRREETNRGLHFEYCLLTLGASHNRAASPQAWAKGEVLSIDSGGNYQGYIGDLCRMGVLGEPDAELEDLLAEVDSIQKAAFARIKAGATGSEMIASAEEILKSSPSAAFTDFFCHGMGLISHEAPFLMTNHPVAYEGVDADRPLEVGMIISVETTMLHPRRGFIKLEDTVAVTTDGYEMFGNRGRGWNPGGVRSGEILRKTEPGARWHAGLVVCHVW</sequence>
<dbReference type="Proteomes" id="UP000001976">
    <property type="component" value="Plasmid pSymA"/>
</dbReference>
<dbReference type="InterPro" id="IPR050659">
    <property type="entry name" value="Peptidase_M24B"/>
</dbReference>
<dbReference type="SUPFAM" id="SSF53092">
    <property type="entry name" value="Creatinase/prolidase N-terminal domain"/>
    <property type="match status" value="1"/>
</dbReference>
<evidence type="ECO:0000313" key="4">
    <source>
        <dbReference type="Proteomes" id="UP000001976"/>
    </source>
</evidence>
<reference evidence="3 4" key="1">
    <citation type="journal article" date="2001" name="Proc. Natl. Acad. Sci. U.S.A.">
        <title>Nucleotide sequence and predicted functions of the entire Sinorhizobium meliloti pSymA megaplasmid.</title>
        <authorList>
            <person name="Barnett M.J."/>
            <person name="Fisher R.F."/>
            <person name="Jones T."/>
            <person name="Komp C."/>
            <person name="Abola A.P."/>
            <person name="Barloy-Hubler F."/>
            <person name="Bowser L."/>
            <person name="Capela D."/>
            <person name="Galibert F."/>
            <person name="Gouzy J."/>
            <person name="Gurjal M."/>
            <person name="Hong A."/>
            <person name="Huizar L."/>
            <person name="Hyman R.W."/>
            <person name="Kahn D."/>
            <person name="Kahn M.L."/>
            <person name="Kalman S."/>
            <person name="Keating D.H."/>
            <person name="Palm C."/>
            <person name="Peck M.C."/>
            <person name="Surzycki R."/>
            <person name="Wells D.H."/>
            <person name="Yeh K.-C."/>
            <person name="Davis R.W."/>
            <person name="Federspiel N.A."/>
            <person name="Long S.R."/>
        </authorList>
    </citation>
    <scope>NUCLEOTIDE SEQUENCE [LARGE SCALE GENOMIC DNA]</scope>
    <source>
        <strain evidence="3 4">1021</strain>
        <plasmid evidence="4">Plasmid pSymA</plasmid>
    </source>
</reference>
<dbReference type="Gene3D" id="3.90.230.10">
    <property type="entry name" value="Creatinase/methionine aminopeptidase superfamily"/>
    <property type="match status" value="1"/>
</dbReference>
<name>Q92YY6_RHIME</name>
<evidence type="ECO:0000313" key="3">
    <source>
        <dbReference type="EMBL" id="AAK65384.2"/>
    </source>
</evidence>
<dbReference type="AlphaFoldDB" id="Q92YY6"/>
<dbReference type="PANTHER" id="PTHR46112:SF3">
    <property type="entry name" value="AMINOPEPTIDASE YPDF"/>
    <property type="match status" value="1"/>
</dbReference>
<keyword evidence="3" id="KW-0614">Plasmid</keyword>
<evidence type="ECO:0000259" key="1">
    <source>
        <dbReference type="Pfam" id="PF00557"/>
    </source>
</evidence>
<organism evidence="3 4">
    <name type="scientific">Rhizobium meliloti (strain 1021)</name>
    <name type="common">Ensifer meliloti</name>
    <name type="synonym">Sinorhizobium meliloti</name>
    <dbReference type="NCBI Taxonomy" id="266834"/>
    <lineage>
        <taxon>Bacteria</taxon>
        <taxon>Pseudomonadati</taxon>
        <taxon>Pseudomonadota</taxon>
        <taxon>Alphaproteobacteria</taxon>
        <taxon>Hyphomicrobiales</taxon>
        <taxon>Rhizobiaceae</taxon>
        <taxon>Sinorhizobium/Ensifer group</taxon>
        <taxon>Sinorhizobium</taxon>
    </lineage>
</organism>
<dbReference type="EnsemblBacteria" id="AAK65384">
    <property type="protein sequence ID" value="AAK65384"/>
    <property type="gene ID" value="SMa1329"/>
</dbReference>
<dbReference type="Gene3D" id="3.40.350.10">
    <property type="entry name" value="Creatinase/prolidase N-terminal domain"/>
    <property type="match status" value="1"/>
</dbReference>
<dbReference type="EMBL" id="AE006469">
    <property type="protein sequence ID" value="AAK65384.2"/>
    <property type="molecule type" value="Genomic_DNA"/>
</dbReference>
<dbReference type="Pfam" id="PF01321">
    <property type="entry name" value="Creatinase_N"/>
    <property type="match status" value="1"/>
</dbReference>
<dbReference type="InterPro" id="IPR029149">
    <property type="entry name" value="Creatin/AminoP/Spt16_N"/>
</dbReference>
<dbReference type="InterPro" id="IPR000994">
    <property type="entry name" value="Pept_M24"/>
</dbReference>
<dbReference type="Pfam" id="PF00557">
    <property type="entry name" value="Peptidase_M24"/>
    <property type="match status" value="1"/>
</dbReference>
<dbReference type="OrthoDB" id="9806388at2"/>
<dbReference type="PATRIC" id="fig|266834.11.peg.748"/>
<gene>
    <name evidence="3" type="ORF">SMa1329</name>
</gene>
<dbReference type="InterPro" id="IPR000587">
    <property type="entry name" value="Creatinase_N"/>
</dbReference>
<dbReference type="KEGG" id="sme:SMa1329"/>
<proteinExistence type="predicted"/>
<evidence type="ECO:0000259" key="2">
    <source>
        <dbReference type="Pfam" id="PF01321"/>
    </source>
</evidence>
<accession>Q92YY6</accession>
<dbReference type="HOGENOM" id="CLU_695730_0_0_5"/>
<dbReference type="InterPro" id="IPR036005">
    <property type="entry name" value="Creatinase/aminopeptidase-like"/>
</dbReference>
<dbReference type="CDD" id="cd01066">
    <property type="entry name" value="APP_MetAP"/>
    <property type="match status" value="1"/>
</dbReference>
<geneLocation type="plasmid" evidence="3 4">
    <name>pSymA</name>
</geneLocation>
<dbReference type="PANTHER" id="PTHR46112">
    <property type="entry name" value="AMINOPEPTIDASE"/>
    <property type="match status" value="1"/>
</dbReference>
<feature type="domain" description="Creatinase N-terminal" evidence="2">
    <location>
        <begin position="18"/>
        <end position="164"/>
    </location>
</feature>